<dbReference type="PANTHER" id="PTHR10730:SF53">
    <property type="entry name" value="GLYCOSYLTRANSFERASE 25 FAMILY MEMBER"/>
    <property type="match status" value="1"/>
</dbReference>
<reference evidence="5" key="1">
    <citation type="journal article" date="2020" name="Stud. Mycol.">
        <title>101 Dothideomycetes genomes: a test case for predicting lifestyles and emergence of pathogens.</title>
        <authorList>
            <person name="Haridas S."/>
            <person name="Albert R."/>
            <person name="Binder M."/>
            <person name="Bloem J."/>
            <person name="Labutti K."/>
            <person name="Salamov A."/>
            <person name="Andreopoulos B."/>
            <person name="Baker S."/>
            <person name="Barry K."/>
            <person name="Bills G."/>
            <person name="Bluhm B."/>
            <person name="Cannon C."/>
            <person name="Castanera R."/>
            <person name="Culley D."/>
            <person name="Daum C."/>
            <person name="Ezra D."/>
            <person name="Gonzalez J."/>
            <person name="Henrissat B."/>
            <person name="Kuo A."/>
            <person name="Liang C."/>
            <person name="Lipzen A."/>
            <person name="Lutzoni F."/>
            <person name="Magnuson J."/>
            <person name="Mondo S."/>
            <person name="Nolan M."/>
            <person name="Ohm R."/>
            <person name="Pangilinan J."/>
            <person name="Park H.-J."/>
            <person name="Ramirez L."/>
            <person name="Alfaro M."/>
            <person name="Sun H."/>
            <person name="Tritt A."/>
            <person name="Yoshinaga Y."/>
            <person name="Zwiers L.-H."/>
            <person name="Turgeon B."/>
            <person name="Goodwin S."/>
            <person name="Spatafora J."/>
            <person name="Crous P."/>
            <person name="Grigoriev I."/>
        </authorList>
    </citation>
    <scope>NUCLEOTIDE SEQUENCE</scope>
    <source>
        <strain evidence="5">CBS 269.34</strain>
    </source>
</reference>
<feature type="transmembrane region" description="Helical" evidence="4">
    <location>
        <begin position="12"/>
        <end position="28"/>
    </location>
</feature>
<dbReference type="InterPro" id="IPR002654">
    <property type="entry name" value="Glyco_trans_25"/>
</dbReference>
<name>A0A6A6QRI5_9PEZI</name>
<organism evidence="5 6">
    <name type="scientific">Lophium mytilinum</name>
    <dbReference type="NCBI Taxonomy" id="390894"/>
    <lineage>
        <taxon>Eukaryota</taxon>
        <taxon>Fungi</taxon>
        <taxon>Dikarya</taxon>
        <taxon>Ascomycota</taxon>
        <taxon>Pezizomycotina</taxon>
        <taxon>Dothideomycetes</taxon>
        <taxon>Pleosporomycetidae</taxon>
        <taxon>Mytilinidiales</taxon>
        <taxon>Mytilinidiaceae</taxon>
        <taxon>Lophium</taxon>
    </lineage>
</organism>
<evidence type="ECO:0000313" key="6">
    <source>
        <dbReference type="Proteomes" id="UP000799750"/>
    </source>
</evidence>
<keyword evidence="3" id="KW-0808">Transferase</keyword>
<sequence length="402" mass="44876">MIANSIPQRRIQLAIVGIVALSLFLLYFRRELSSASNELPYLSGAVAQSGFLEHVQNRTLGFQKIVVLNLPSRTDHKDAVSLAAALSNIQLDWIDGVKGADVLDKVLPPGDYQNPPDGVKGCWRAHMKALLTVVQQNVSTALIMEDDVDWDIRIRDQLHSFALSSRALTQPLSSNPSKYADPTFPEPKPEAQILNISLESAPRTIEPSNSPYGDNWDLLWLGHCGMQFPKPDNKPLNPLGRVVHSNDLTVPEKQFIHFQWGSEDLTNDYPAHTRVVHHATGGVCSLAYAVSQRGARRLLYELGVNKFSSNLDIMLREFCSGANGRVHGTCLTVQPQLFQHHRPRGARKGFSDISDHGEDWNEKPYSKHIQWSVRMNFRKMVMGETDYADQWPAGGKDNGLPS</sequence>
<dbReference type="Proteomes" id="UP000799750">
    <property type="component" value="Unassembled WGS sequence"/>
</dbReference>
<evidence type="ECO:0000256" key="4">
    <source>
        <dbReference type="SAM" id="Phobius"/>
    </source>
</evidence>
<evidence type="ECO:0000313" key="5">
    <source>
        <dbReference type="EMBL" id="KAF2494769.1"/>
    </source>
</evidence>
<dbReference type="GO" id="GO:0016740">
    <property type="term" value="F:transferase activity"/>
    <property type="evidence" value="ECO:0007669"/>
    <property type="project" value="UniProtKB-KW"/>
</dbReference>
<dbReference type="OrthoDB" id="47375at2759"/>
<keyword evidence="4" id="KW-0812">Transmembrane</keyword>
<evidence type="ECO:0000256" key="3">
    <source>
        <dbReference type="ARBA" id="ARBA00022679"/>
    </source>
</evidence>
<keyword evidence="6" id="KW-1185">Reference proteome</keyword>
<comment type="similarity">
    <text evidence="1">Belongs to the glycosyltransferase 25 family.</text>
</comment>
<keyword evidence="2" id="KW-0328">Glycosyltransferase</keyword>
<evidence type="ECO:0008006" key="7">
    <source>
        <dbReference type="Google" id="ProtNLM"/>
    </source>
</evidence>
<dbReference type="CDD" id="cd06532">
    <property type="entry name" value="Glyco_transf_25"/>
    <property type="match status" value="1"/>
</dbReference>
<dbReference type="AlphaFoldDB" id="A0A6A6QRI5"/>
<evidence type="ECO:0000256" key="2">
    <source>
        <dbReference type="ARBA" id="ARBA00022676"/>
    </source>
</evidence>
<dbReference type="PANTHER" id="PTHR10730">
    <property type="entry name" value="PROCOLLAGEN-LYSINE,2-OXOGLUTARATE 5-DIOXYGENASE/GLYCOSYLTRANSFERASE 25 FAMILY MEMBER"/>
    <property type="match status" value="1"/>
</dbReference>
<evidence type="ECO:0000256" key="1">
    <source>
        <dbReference type="ARBA" id="ARBA00006721"/>
    </source>
</evidence>
<dbReference type="EMBL" id="MU004190">
    <property type="protein sequence ID" value="KAF2494769.1"/>
    <property type="molecule type" value="Genomic_DNA"/>
</dbReference>
<dbReference type="InterPro" id="IPR050757">
    <property type="entry name" value="Collagen_mod_GT25"/>
</dbReference>
<protein>
    <recommendedName>
        <fullName evidence="7">Glycosyltransferase family 25 protein</fullName>
    </recommendedName>
</protein>
<proteinExistence type="inferred from homology"/>
<accession>A0A6A6QRI5</accession>
<keyword evidence="4" id="KW-0472">Membrane</keyword>
<gene>
    <name evidence="5" type="ORF">BU16DRAFT_573109</name>
</gene>
<keyword evidence="4" id="KW-1133">Transmembrane helix</keyword>